<reference evidence="2" key="1">
    <citation type="submission" date="2023-10" db="EMBL/GenBank/DDBJ databases">
        <authorList>
            <person name="Chen Y."/>
            <person name="Shah S."/>
            <person name="Dougan E. K."/>
            <person name="Thang M."/>
            <person name="Chan C."/>
        </authorList>
    </citation>
    <scope>NUCLEOTIDE SEQUENCE [LARGE SCALE GENOMIC DNA]</scope>
</reference>
<sequence>AALQGVGAPSPRKQTPRPLSQEERRRREAALEEVSRMAAEQQERSAEERRALFRRRCQTYDATLALEPIREQEGGACEQQCGAVVVFDWDDTLLPTTWLSNNVANVEDD</sequence>
<protein>
    <recommendedName>
        <fullName evidence="4">Acid phosphatase</fullName>
    </recommendedName>
</protein>
<evidence type="ECO:0000256" key="1">
    <source>
        <dbReference type="SAM" id="MobiDB-lite"/>
    </source>
</evidence>
<dbReference type="EMBL" id="CAUYUJ010006705">
    <property type="protein sequence ID" value="CAK0818349.1"/>
    <property type="molecule type" value="Genomic_DNA"/>
</dbReference>
<evidence type="ECO:0000313" key="2">
    <source>
        <dbReference type="EMBL" id="CAK0818349.1"/>
    </source>
</evidence>
<evidence type="ECO:0008006" key="4">
    <source>
        <dbReference type="Google" id="ProtNLM"/>
    </source>
</evidence>
<feature type="non-terminal residue" evidence="2">
    <location>
        <position position="109"/>
    </location>
</feature>
<feature type="compositionally biased region" description="Basic and acidic residues" evidence="1">
    <location>
        <begin position="20"/>
        <end position="48"/>
    </location>
</feature>
<feature type="region of interest" description="Disordered" evidence="1">
    <location>
        <begin position="1"/>
        <end position="48"/>
    </location>
</feature>
<organism evidence="2 3">
    <name type="scientific">Prorocentrum cordatum</name>
    <dbReference type="NCBI Taxonomy" id="2364126"/>
    <lineage>
        <taxon>Eukaryota</taxon>
        <taxon>Sar</taxon>
        <taxon>Alveolata</taxon>
        <taxon>Dinophyceae</taxon>
        <taxon>Prorocentrales</taxon>
        <taxon>Prorocentraceae</taxon>
        <taxon>Prorocentrum</taxon>
    </lineage>
</organism>
<dbReference type="Proteomes" id="UP001189429">
    <property type="component" value="Unassembled WGS sequence"/>
</dbReference>
<feature type="non-terminal residue" evidence="2">
    <location>
        <position position="1"/>
    </location>
</feature>
<keyword evidence="3" id="KW-1185">Reference proteome</keyword>
<evidence type="ECO:0000313" key="3">
    <source>
        <dbReference type="Proteomes" id="UP001189429"/>
    </source>
</evidence>
<accession>A0ABN9RKP6</accession>
<comment type="caution">
    <text evidence="2">The sequence shown here is derived from an EMBL/GenBank/DDBJ whole genome shotgun (WGS) entry which is preliminary data.</text>
</comment>
<proteinExistence type="predicted"/>
<gene>
    <name evidence="2" type="ORF">PCOR1329_LOCUS20675</name>
</gene>
<name>A0ABN9RKP6_9DINO</name>